<dbReference type="EC" id="2.7.7.42" evidence="9"/>
<keyword evidence="4" id="KW-0067">ATP-binding</keyword>
<dbReference type="Proteomes" id="UP000544090">
    <property type="component" value="Unassembled WGS sequence"/>
</dbReference>
<dbReference type="GO" id="GO:0008882">
    <property type="term" value="F:[glutamate-ammonia-ligase] adenylyltransferase activity"/>
    <property type="evidence" value="ECO:0007669"/>
    <property type="project" value="UniProtKB-EC"/>
</dbReference>
<dbReference type="CDD" id="cd05401">
    <property type="entry name" value="NT_GlnE_GlnD_like"/>
    <property type="match status" value="2"/>
</dbReference>
<keyword evidence="2 9" id="KW-0548">Nucleotidyltransferase</keyword>
<evidence type="ECO:0000313" key="9">
    <source>
        <dbReference type="EMBL" id="NKX54922.1"/>
    </source>
</evidence>
<dbReference type="EMBL" id="JAAZSQ010000008">
    <property type="protein sequence ID" value="NKX54922.1"/>
    <property type="molecule type" value="Genomic_DNA"/>
</dbReference>
<comment type="caution">
    <text evidence="9">The sequence shown here is derived from an EMBL/GenBank/DDBJ whole genome shotgun (WGS) entry which is preliminary data.</text>
</comment>
<feature type="domain" description="PII-uridylyltransferase/Glutamine-synthetase adenylyltransferase" evidence="8">
    <location>
        <begin position="860"/>
        <end position="997"/>
    </location>
</feature>
<dbReference type="EC" id="2.7.7.89" evidence="9"/>
<dbReference type="SUPFAM" id="SSF81593">
    <property type="entry name" value="Nucleotidyltransferase substrate binding subunit/domain"/>
    <property type="match status" value="2"/>
</dbReference>
<protein>
    <submittedName>
        <fullName evidence="9">Bifunctional [glutamine synthetase] adenylyltransferase/[glutamine synthetase]-adenylyl-L-tyrosine phosphorylase</fullName>
        <ecNumber evidence="9">2.7.7.42</ecNumber>
        <ecNumber evidence="9">2.7.7.89</ecNumber>
    </submittedName>
</protein>
<feature type="domain" description="Glutamate-ammonia ligase adenylyltransferase repeated" evidence="7">
    <location>
        <begin position="74"/>
        <end position="327"/>
    </location>
</feature>
<dbReference type="Pfam" id="PF08335">
    <property type="entry name" value="GlnD_UR_UTase"/>
    <property type="match status" value="2"/>
</dbReference>
<dbReference type="InterPro" id="IPR023057">
    <property type="entry name" value="GlnE"/>
</dbReference>
<feature type="domain" description="PII-uridylyltransferase/Glutamine-synthetase adenylyltransferase" evidence="8">
    <location>
        <begin position="348"/>
        <end position="492"/>
    </location>
</feature>
<evidence type="ECO:0000259" key="7">
    <source>
        <dbReference type="Pfam" id="PF03710"/>
    </source>
</evidence>
<dbReference type="GO" id="GO:0005829">
    <property type="term" value="C:cytosol"/>
    <property type="evidence" value="ECO:0007669"/>
    <property type="project" value="TreeGrafter"/>
</dbReference>
<dbReference type="SUPFAM" id="SSF81301">
    <property type="entry name" value="Nucleotidyltransferase"/>
    <property type="match status" value="2"/>
</dbReference>
<evidence type="ECO:0000256" key="4">
    <source>
        <dbReference type="ARBA" id="ARBA00022840"/>
    </source>
</evidence>
<dbReference type="GO" id="GO:0047388">
    <property type="term" value="F:[glutamine synthetase]-adenylyl-L-tyrosine phosphorylase activity"/>
    <property type="evidence" value="ECO:0007669"/>
    <property type="project" value="UniProtKB-EC"/>
</dbReference>
<keyword evidence="3" id="KW-0547">Nucleotide-binding</keyword>
<gene>
    <name evidence="9" type="ORF">HGG74_10285</name>
</gene>
<dbReference type="PANTHER" id="PTHR30621:SF0">
    <property type="entry name" value="BIFUNCTIONAL GLUTAMINE SYNTHETASE ADENYLYLTRANSFERASE_ADENYLYL-REMOVING ENZYME"/>
    <property type="match status" value="1"/>
</dbReference>
<dbReference type="AlphaFoldDB" id="A0A7X6K429"/>
<dbReference type="NCBIfam" id="NF010707">
    <property type="entry name" value="PRK14109.1"/>
    <property type="match status" value="1"/>
</dbReference>
<evidence type="ECO:0000256" key="2">
    <source>
        <dbReference type="ARBA" id="ARBA00022695"/>
    </source>
</evidence>
<evidence type="ECO:0000259" key="8">
    <source>
        <dbReference type="Pfam" id="PF08335"/>
    </source>
</evidence>
<feature type="domain" description="Glutamate-ammonia ligase adenylyltransferase repeated" evidence="7">
    <location>
        <begin position="597"/>
        <end position="837"/>
    </location>
</feature>
<sequence length="1005" mass="109939">MSLNRQLIATGFNDLEKANRFLAARELEGIDRGLLLEGFALSADPDLALVSLVRLLERSPQLAELVNGGERRSEALFRLLGASEALADFLLRRPEHLDVLEAKVSPEPAGVPAPLLRRSLLEAVGADPEAENPVAAVTGTAAYTALRASYRRHLAELAIRDLGAASPEDFMPTAGRELADLAAAALEAGLAVSRADLAGRYPPEDVAAVRLAVIGMGKCGAAELNYISDVDVVYVVEADGMDEARAAAIGTGLAAGMTRAVSSPGPEPALWEVDANLRPEGKDGPLVRTLDSHLTYYRRWAHSWEFQALLKARAVAGDPGLGKRYEEAVAPLIWTSSEREGFVESVQAMRGRVTENIPVNERGRQIKLGRGGLRDVEFTVQLLQLVHAKVDESIRVRDTTSAIAALSAAGYIGRADARELDAAYRYLRVLEHRIQLVRLRRTHLMPEAPDALRALAKAALGSLSTHRPAPEALLESWQRTKRRVRALHESIFFRPLLATTATLSADEVQLTPEAARARLAALGYLDPRGAVRHIEALTAGISRRSQLQRQLLPVLLEWIADGVDPDAGLLGFRRLSEALGDSHWYLGMLRDSSSAAERLCHVLSSSRFITDLLEVSPESAAWLGTDKDLAPRDFDTLWQEIRHQMSRHPEAREAMRLIRLIRRREMLRIAIADAAGILDQTQVGFALSDADRAAILGALHVAEAGVAGTEGRLTNMLVVAMGRQGGREIGYGSDADVMYVHRPLPGADPDAAQQQALRIVSQLSALLQQPCTPPVLAERPLEIDAALRPEGKNGPMVRSLDSYREYYQRWSLIWEAQALLRARPIAGDDALAADFLELVDPIRYPEQITADDVREIRRIKARVESERLPRGADPARHLKLGRGALSDVEWLVQLKQLQHAAAVPALRTTNTLEALAAIEEAALLPAADVRTLRESWCLATRIRSGNIVSSGRSSDLLPSSRRDLEAVARWCGYRPGGAGALEEDYLRVTRHARGIFDRHFYGEPA</sequence>
<keyword evidence="10" id="KW-1185">Reference proteome</keyword>
<dbReference type="PANTHER" id="PTHR30621">
    <property type="entry name" value="GLUTAMINE SYNTHETASE ADENYLYLTRANSFERASE"/>
    <property type="match status" value="1"/>
</dbReference>
<dbReference type="Gene3D" id="1.20.120.330">
    <property type="entry name" value="Nucleotidyltransferases domain 2"/>
    <property type="match status" value="2"/>
</dbReference>
<organism evidence="9 10">
    <name type="scientific">Arthrobacter mobilis</name>
    <dbReference type="NCBI Taxonomy" id="2724944"/>
    <lineage>
        <taxon>Bacteria</taxon>
        <taxon>Bacillati</taxon>
        <taxon>Actinomycetota</taxon>
        <taxon>Actinomycetes</taxon>
        <taxon>Micrococcales</taxon>
        <taxon>Micrococcaceae</taxon>
        <taxon>Arthrobacter</taxon>
    </lineage>
</organism>
<evidence type="ECO:0000256" key="6">
    <source>
        <dbReference type="ARBA" id="ARBA00023268"/>
    </source>
</evidence>
<proteinExistence type="predicted"/>
<keyword evidence="5" id="KW-0460">Magnesium</keyword>
<dbReference type="InterPro" id="IPR013546">
    <property type="entry name" value="PII_UdlTrfase/GS_AdlTrfase"/>
</dbReference>
<evidence type="ECO:0000256" key="5">
    <source>
        <dbReference type="ARBA" id="ARBA00022842"/>
    </source>
</evidence>
<dbReference type="InterPro" id="IPR005190">
    <property type="entry name" value="GlnE_rpt_dom"/>
</dbReference>
<accession>A0A7X6K429</accession>
<dbReference type="Gene3D" id="3.30.460.10">
    <property type="entry name" value="Beta Polymerase, domain 2"/>
    <property type="match status" value="2"/>
</dbReference>
<dbReference type="Pfam" id="PF03710">
    <property type="entry name" value="GlnE"/>
    <property type="match status" value="2"/>
</dbReference>
<dbReference type="InterPro" id="IPR043519">
    <property type="entry name" value="NT_sf"/>
</dbReference>
<dbReference type="GO" id="GO:0000820">
    <property type="term" value="P:regulation of glutamine family amino acid metabolic process"/>
    <property type="evidence" value="ECO:0007669"/>
    <property type="project" value="TreeGrafter"/>
</dbReference>
<evidence type="ECO:0000313" key="10">
    <source>
        <dbReference type="Proteomes" id="UP000544090"/>
    </source>
</evidence>
<reference evidence="9 10" key="1">
    <citation type="submission" date="2020-04" db="EMBL/GenBank/DDBJ databases">
        <title>Arthrobacter sp. nov.</title>
        <authorList>
            <person name="Liu S."/>
        </authorList>
    </citation>
    <scope>NUCLEOTIDE SEQUENCE [LARGE SCALE GENOMIC DNA]</scope>
    <source>
        <strain evidence="9 10">E918</strain>
    </source>
</reference>
<evidence type="ECO:0000256" key="3">
    <source>
        <dbReference type="ARBA" id="ARBA00022741"/>
    </source>
</evidence>
<keyword evidence="1 9" id="KW-0808">Transferase</keyword>
<keyword evidence="6" id="KW-0511">Multifunctional enzyme</keyword>
<dbReference type="GO" id="GO:0005524">
    <property type="term" value="F:ATP binding"/>
    <property type="evidence" value="ECO:0007669"/>
    <property type="project" value="UniProtKB-KW"/>
</dbReference>
<evidence type="ECO:0000256" key="1">
    <source>
        <dbReference type="ARBA" id="ARBA00022679"/>
    </source>
</evidence>
<dbReference type="RefSeq" id="WP_168486265.1">
    <property type="nucleotide sequence ID" value="NZ_JAAZSQ010000008.1"/>
</dbReference>
<name>A0A7X6K429_9MICC</name>